<dbReference type="EMBL" id="LNIX01000015">
    <property type="protein sequence ID" value="OXA46468.1"/>
    <property type="molecule type" value="Genomic_DNA"/>
</dbReference>
<keyword evidence="7" id="KW-0007">Acetylation</keyword>
<keyword evidence="4" id="KW-0221">Differentiation</keyword>
<evidence type="ECO:0000256" key="4">
    <source>
        <dbReference type="ARBA" id="ARBA00022782"/>
    </source>
</evidence>
<evidence type="ECO:0000256" key="13">
    <source>
        <dbReference type="ARBA" id="ARBA00055755"/>
    </source>
</evidence>
<evidence type="ECO:0000256" key="12">
    <source>
        <dbReference type="ARBA" id="ARBA00043983"/>
    </source>
</evidence>
<evidence type="ECO:0000256" key="5">
    <source>
        <dbReference type="ARBA" id="ARBA00022794"/>
    </source>
</evidence>
<dbReference type="InterPro" id="IPR041146">
    <property type="entry name" value="IFT81_CH"/>
</dbReference>
<keyword evidence="10" id="KW-0206">Cytoskeleton</keyword>
<keyword evidence="3" id="KW-0597">Phosphoprotein</keyword>
<evidence type="ECO:0000259" key="17">
    <source>
        <dbReference type="Pfam" id="PF18383"/>
    </source>
</evidence>
<evidence type="ECO:0000256" key="10">
    <source>
        <dbReference type="ARBA" id="ARBA00023212"/>
    </source>
</evidence>
<dbReference type="GO" id="GO:0042073">
    <property type="term" value="P:intraciliary transport"/>
    <property type="evidence" value="ECO:0007669"/>
    <property type="project" value="InterPro"/>
</dbReference>
<dbReference type="AlphaFoldDB" id="A0A226DN84"/>
<dbReference type="GO" id="GO:0030992">
    <property type="term" value="C:intraciliary transport particle B"/>
    <property type="evidence" value="ECO:0007669"/>
    <property type="project" value="InterPro"/>
</dbReference>
<keyword evidence="2" id="KW-0963">Cytoplasm</keyword>
<sequence>MTDIIRSIINELAKKPFSKSFTVISFDSLKPDQLLQVLNDVLGEIDTGNKLDIREEDPEQTVIRMLNMLRVLKYKPEEDDPSTLRTGLVSGSSKVIYPILAWLLPRVADLQVRAYLAKFLVKVDIPQEIRADIDVEELYQQYEERIEQFKITHKQLEEVKRKGFTTSEIRKDIDAMEQEQESVSRKIEKLKQQVEGTPNIDQTLEVVGAFRKEKEKSRELSQQHISQNQLLNQAEQRIQRLQRQVKEIRAANTGATAEGILQRLEQDVDVAKYIVNDKLPKEIEMRKKDLFIYERVLSDTSLTARDLEDIRDKIDKVKSDINEMIMKRMMKSEDNNLVMFRQQAAIVANKKSSLVEKINEQRSELNGLKEDEQDKKQRLGTLQGDTIVKEDDFKEYVKNLRIKSTRYKQMKGEISYLKSESGVLSKTIFILEEQLKSSAVDVSALEARLGIKGFTSVQGNLEKVSTDKARVDEKKSQNLQQMSSTVQELHDQIAAKKVDLAPLVKNLNSLRQQAQILGHEHDTTKRRYDGIVSSVDSSLGSIVREVESMRKRYQDDQLRYCKLKSEISIFNVNLKRVQDELKNYAAAGSSHDRQKSYKEQLTAKVSDQERAVKNLKGEEKEIAEKQTERIQQAVMWRDLVKVLQLKKQLREGIIQEK</sequence>
<dbReference type="PANTHER" id="PTHR15614">
    <property type="entry name" value="INTRAFLAGELLAR TRANSPORT PROTEIN 81 HOMOLOG"/>
    <property type="match status" value="1"/>
</dbReference>
<dbReference type="GO" id="GO:0036064">
    <property type="term" value="C:ciliary basal body"/>
    <property type="evidence" value="ECO:0007669"/>
    <property type="project" value="TreeGrafter"/>
</dbReference>
<dbReference type="FunFam" id="1.10.418.70:FF:000001">
    <property type="entry name" value="Intraflagellar transport protein 81 homolog"/>
    <property type="match status" value="1"/>
</dbReference>
<keyword evidence="9" id="KW-0969">Cilium</keyword>
<evidence type="ECO:0000256" key="2">
    <source>
        <dbReference type="ARBA" id="ARBA00022490"/>
    </source>
</evidence>
<evidence type="ECO:0000313" key="19">
    <source>
        <dbReference type="Proteomes" id="UP000198287"/>
    </source>
</evidence>
<accession>A0A226DN84</accession>
<gene>
    <name evidence="18" type="ORF">Fcan01_18746</name>
</gene>
<evidence type="ECO:0000256" key="9">
    <source>
        <dbReference type="ARBA" id="ARBA00023069"/>
    </source>
</evidence>
<evidence type="ECO:0000256" key="14">
    <source>
        <dbReference type="ARBA" id="ARBA00073058"/>
    </source>
</evidence>
<dbReference type="GO" id="GO:0030154">
    <property type="term" value="P:cell differentiation"/>
    <property type="evidence" value="ECO:0007669"/>
    <property type="project" value="UniProtKB-KW"/>
</dbReference>
<evidence type="ECO:0000256" key="15">
    <source>
        <dbReference type="ARBA" id="ARBA00079903"/>
    </source>
</evidence>
<feature type="coiled-coil region" evidence="16">
    <location>
        <begin position="224"/>
        <end position="258"/>
    </location>
</feature>
<dbReference type="Gene3D" id="1.10.418.70">
    <property type="entry name" value="Intraflagellar transport protein 81, N-terminal domain"/>
    <property type="match status" value="1"/>
</dbReference>
<keyword evidence="5" id="KW-0970">Cilium biogenesis/degradation</keyword>
<evidence type="ECO:0000313" key="18">
    <source>
        <dbReference type="EMBL" id="OXA46468.1"/>
    </source>
</evidence>
<dbReference type="GO" id="GO:0060271">
    <property type="term" value="P:cilium assembly"/>
    <property type="evidence" value="ECO:0007669"/>
    <property type="project" value="InterPro"/>
</dbReference>
<dbReference type="OrthoDB" id="276029at2759"/>
<comment type="caution">
    <text evidence="18">The sequence shown here is derived from an EMBL/GenBank/DDBJ whole genome shotgun (WGS) entry which is preliminary data.</text>
</comment>
<dbReference type="InterPro" id="IPR043016">
    <property type="entry name" value="IFT81_N_sf"/>
</dbReference>
<dbReference type="GO" id="GO:0007283">
    <property type="term" value="P:spermatogenesis"/>
    <property type="evidence" value="ECO:0007669"/>
    <property type="project" value="UniProtKB-KW"/>
</dbReference>
<keyword evidence="6" id="KW-0744">Spermatogenesis</keyword>
<evidence type="ECO:0000256" key="8">
    <source>
        <dbReference type="ARBA" id="ARBA00023054"/>
    </source>
</evidence>
<dbReference type="OMA" id="WILTHME"/>
<evidence type="ECO:0000256" key="1">
    <source>
        <dbReference type="ARBA" id="ARBA00004120"/>
    </source>
</evidence>
<reference evidence="18 19" key="1">
    <citation type="submission" date="2015-12" db="EMBL/GenBank/DDBJ databases">
        <title>The genome of Folsomia candida.</title>
        <authorList>
            <person name="Faddeeva A."/>
            <person name="Derks M.F."/>
            <person name="Anvar Y."/>
            <person name="Smit S."/>
            <person name="Van Straalen N."/>
            <person name="Roelofs D."/>
        </authorList>
    </citation>
    <scope>NUCLEOTIDE SEQUENCE [LARGE SCALE GENOMIC DNA]</scope>
    <source>
        <strain evidence="18 19">VU population</strain>
        <tissue evidence="18">Whole body</tissue>
    </source>
</reference>
<dbReference type="STRING" id="158441.A0A226DN84"/>
<name>A0A226DN84_FOLCA</name>
<feature type="coiled-coil region" evidence="16">
    <location>
        <begin position="139"/>
        <end position="193"/>
    </location>
</feature>
<protein>
    <recommendedName>
        <fullName evidence="14">Intraflagellar transport protein 81 homolog</fullName>
    </recommendedName>
    <alternativeName>
        <fullName evidence="15">Carnitine deficiency-associated protein expressed in ventricle 1</fullName>
    </alternativeName>
</protein>
<evidence type="ECO:0000256" key="11">
    <source>
        <dbReference type="ARBA" id="ARBA00023273"/>
    </source>
</evidence>
<feature type="coiled-coil region" evidence="16">
    <location>
        <begin position="598"/>
        <end position="628"/>
    </location>
</feature>
<dbReference type="InterPro" id="IPR029600">
    <property type="entry name" value="IFT81"/>
</dbReference>
<feature type="domain" description="IFT81 calponin homology" evidence="17">
    <location>
        <begin position="5"/>
        <end position="124"/>
    </location>
</feature>
<evidence type="ECO:0000256" key="3">
    <source>
        <dbReference type="ARBA" id="ARBA00022553"/>
    </source>
</evidence>
<dbReference type="Proteomes" id="UP000198287">
    <property type="component" value="Unassembled WGS sequence"/>
</dbReference>
<proteinExistence type="inferred from homology"/>
<dbReference type="Pfam" id="PF18383">
    <property type="entry name" value="IFT81_CH"/>
    <property type="match status" value="1"/>
</dbReference>
<comment type="function">
    <text evidence="13">Component of the intraflagellar transport (IFT) complex B: together with IFT74, forms a tubulin-binding module that specifically mediates transport of tubulin within the cilium. Binds tubulin via its CH (calponin-homology)-like region. Required for ciliogenesis. Required for proper regulation of SHH signaling. Plays an important role during spermatogenesis by modulating the assembly and elongation of the sperm flagella.</text>
</comment>
<keyword evidence="11" id="KW-0966">Cell projection</keyword>
<feature type="coiled-coil region" evidence="16">
    <location>
        <begin position="351"/>
        <end position="378"/>
    </location>
</feature>
<comment type="similarity">
    <text evidence="12">Belongs to the IFT81 family.</text>
</comment>
<keyword evidence="8 16" id="KW-0175">Coiled coil</keyword>
<dbReference type="GO" id="GO:0015631">
    <property type="term" value="F:tubulin binding"/>
    <property type="evidence" value="ECO:0007669"/>
    <property type="project" value="InterPro"/>
</dbReference>
<keyword evidence="18" id="KW-0282">Flagellum</keyword>
<evidence type="ECO:0000256" key="16">
    <source>
        <dbReference type="SAM" id="Coils"/>
    </source>
</evidence>
<comment type="subcellular location">
    <subcellularLocation>
        <location evidence="1">Cytoplasm</location>
        <location evidence="1">Cytoskeleton</location>
        <location evidence="1">Cilium basal body</location>
    </subcellularLocation>
</comment>
<organism evidence="18 19">
    <name type="scientific">Folsomia candida</name>
    <name type="common">Springtail</name>
    <dbReference type="NCBI Taxonomy" id="158441"/>
    <lineage>
        <taxon>Eukaryota</taxon>
        <taxon>Metazoa</taxon>
        <taxon>Ecdysozoa</taxon>
        <taxon>Arthropoda</taxon>
        <taxon>Hexapoda</taxon>
        <taxon>Collembola</taxon>
        <taxon>Entomobryomorpha</taxon>
        <taxon>Isotomoidea</taxon>
        <taxon>Isotomidae</taxon>
        <taxon>Proisotominae</taxon>
        <taxon>Folsomia</taxon>
    </lineage>
</organism>
<evidence type="ECO:0000256" key="6">
    <source>
        <dbReference type="ARBA" id="ARBA00022871"/>
    </source>
</evidence>
<evidence type="ECO:0000256" key="7">
    <source>
        <dbReference type="ARBA" id="ARBA00022990"/>
    </source>
</evidence>
<dbReference type="PANTHER" id="PTHR15614:SF2">
    <property type="entry name" value="INTRAFLAGELLAR TRANSPORT PROTEIN 81 HOMOLOG"/>
    <property type="match status" value="1"/>
</dbReference>
<keyword evidence="19" id="KW-1185">Reference proteome</keyword>